<proteinExistence type="predicted"/>
<gene>
    <name evidence="5" type="ORF">R3L15_02525</name>
    <name evidence="4" type="ORF">R3L16_04870</name>
</gene>
<dbReference type="Pfam" id="PF01738">
    <property type="entry name" value="DLH"/>
    <property type="match status" value="1"/>
</dbReference>
<keyword evidence="1 4" id="KW-0378">Hydrolase</keyword>
<dbReference type="InterPro" id="IPR002925">
    <property type="entry name" value="Dienelactn_hydro"/>
</dbReference>
<dbReference type="RefSeq" id="WP_338733031.1">
    <property type="nucleotide sequence ID" value="NZ_CP136924.1"/>
</dbReference>
<accession>A0AAU6P1K0</accession>
<sequence length="298" mass="33102">MMKNIAQKWGVLLCFLVVRLSAIAQDQTIKLYDGVAPGSEEWNWKESEMYSDLFGTEVVYNVTSPELLVFKPEDGKANGTAMIIAPGGGFQSLSINREGTLVAKELAAKGITAFVLKYRLMETETNDPAREMMEKLKDRDQFYKSSAAVQELAGNDIRTAITYIRQHATDFKVDADKVGVIGFSAGATVIMHSVLKSEDEITQPNFAASIYGGPTDELMAQKLPENKLPLFICAATDDQLGLAPKSIALYNKWFKAGYPVELHMYANGGHGFGMGTQALPVDTWYKRLEDWLKQFKYL</sequence>
<dbReference type="Gene3D" id="3.40.50.1820">
    <property type="entry name" value="alpha/beta hydrolase"/>
    <property type="match status" value="1"/>
</dbReference>
<dbReference type="InterPro" id="IPR029058">
    <property type="entry name" value="AB_hydrolase_fold"/>
</dbReference>
<dbReference type="Proteomes" id="UP001368318">
    <property type="component" value="Chromosome"/>
</dbReference>
<dbReference type="SUPFAM" id="SSF53474">
    <property type="entry name" value="alpha/beta-Hydrolases"/>
    <property type="match status" value="1"/>
</dbReference>
<name>A0AAU6P1K0_9FLAO</name>
<evidence type="ECO:0000256" key="1">
    <source>
        <dbReference type="ARBA" id="ARBA00022801"/>
    </source>
</evidence>
<dbReference type="KEGG" id="mcaa:R3L15_02525"/>
<feature type="signal peptide" evidence="2">
    <location>
        <begin position="1"/>
        <end position="24"/>
    </location>
</feature>
<dbReference type="EMBL" id="CP136924">
    <property type="protein sequence ID" value="WXA03828.1"/>
    <property type="molecule type" value="Genomic_DNA"/>
</dbReference>
<organism evidence="4 6">
    <name type="scientific">Mangrovimonas cancribranchiae</name>
    <dbReference type="NCBI Taxonomy" id="3080055"/>
    <lineage>
        <taxon>Bacteria</taxon>
        <taxon>Pseudomonadati</taxon>
        <taxon>Bacteroidota</taxon>
        <taxon>Flavobacteriia</taxon>
        <taxon>Flavobacteriales</taxon>
        <taxon>Flavobacteriaceae</taxon>
        <taxon>Mangrovimonas</taxon>
    </lineage>
</organism>
<dbReference type="AlphaFoldDB" id="A0AAU6P1K0"/>
<reference evidence="4 6" key="1">
    <citation type="submission" date="2023-10" db="EMBL/GenBank/DDBJ databases">
        <title>Culture-based analysis of two novel bacteria associated with mangrove crab gills.</title>
        <authorList>
            <person name="Yang X."/>
            <person name="Garuglieri E."/>
            <person name="Van Goethem M.W."/>
            <person name="Fusi M."/>
            <person name="Marasco R."/>
            <person name="Daffonchio D.G."/>
        </authorList>
    </citation>
    <scope>NUCLEOTIDE SEQUENCE [LARGE SCALE GENOMIC DNA]</scope>
    <source>
        <strain evidence="5">UG2-1</strain>
        <strain evidence="4">UG2-2</strain>
        <strain evidence="6">UG2_2</strain>
    </source>
</reference>
<feature type="chain" id="PRO_5044712872" evidence="2">
    <location>
        <begin position="25"/>
        <end position="298"/>
    </location>
</feature>
<evidence type="ECO:0000313" key="4">
    <source>
        <dbReference type="EMBL" id="WXA03828.1"/>
    </source>
</evidence>
<protein>
    <submittedName>
        <fullName evidence="4">Alpha/beta hydrolase</fullName>
    </submittedName>
</protein>
<dbReference type="InterPro" id="IPR050300">
    <property type="entry name" value="GDXG_lipolytic_enzyme"/>
</dbReference>
<evidence type="ECO:0000259" key="3">
    <source>
        <dbReference type="Pfam" id="PF01738"/>
    </source>
</evidence>
<keyword evidence="2" id="KW-0732">Signal</keyword>
<evidence type="ECO:0000313" key="6">
    <source>
        <dbReference type="Proteomes" id="UP001368318"/>
    </source>
</evidence>
<keyword evidence="6" id="KW-1185">Reference proteome</keyword>
<dbReference type="GO" id="GO:0016787">
    <property type="term" value="F:hydrolase activity"/>
    <property type="evidence" value="ECO:0007669"/>
    <property type="project" value="UniProtKB-KW"/>
</dbReference>
<evidence type="ECO:0000256" key="2">
    <source>
        <dbReference type="SAM" id="SignalP"/>
    </source>
</evidence>
<dbReference type="PANTHER" id="PTHR48081:SF6">
    <property type="entry name" value="PEPTIDASE S9 PROLYL OLIGOPEPTIDASE CATALYTIC DOMAIN-CONTAINING PROTEIN"/>
    <property type="match status" value="1"/>
</dbReference>
<dbReference type="PANTHER" id="PTHR48081">
    <property type="entry name" value="AB HYDROLASE SUPERFAMILY PROTEIN C4A8.06C"/>
    <property type="match status" value="1"/>
</dbReference>
<feature type="domain" description="Dienelactone hydrolase" evidence="3">
    <location>
        <begin position="102"/>
        <end position="277"/>
    </location>
</feature>
<evidence type="ECO:0000313" key="5">
    <source>
        <dbReference type="EMBL" id="WXA13751.1"/>
    </source>
</evidence>
<dbReference type="EMBL" id="CP136925">
    <property type="protein sequence ID" value="WXA13751.1"/>
    <property type="molecule type" value="Genomic_DNA"/>
</dbReference>